<proteinExistence type="predicted"/>
<gene>
    <name evidence="2" type="ORF">JF887_01815</name>
</gene>
<dbReference type="InterPro" id="IPR006440">
    <property type="entry name" value="Doc"/>
</dbReference>
<dbReference type="InterPro" id="IPR003812">
    <property type="entry name" value="Fido"/>
</dbReference>
<sequence>MSDVEYLDIEDLLQLTRSLGVGPVRDLGLLDSATARPRSTAFGQDAYPTLALKAGALLHSMERNHALIDGNKRLGWLATVVFLDLNQSRPDVADDAAFDLVMDIAEGRVVDVAEIAERLHVVSVAAE</sequence>
<dbReference type="PANTHER" id="PTHR39426:SF1">
    <property type="entry name" value="HOMOLOGY TO DEATH-ON-CURING PROTEIN OF PHAGE P1"/>
    <property type="match status" value="1"/>
</dbReference>
<protein>
    <submittedName>
        <fullName evidence="2">Fic family protein</fullName>
    </submittedName>
</protein>
<name>A0A934NIK7_9BACT</name>
<dbReference type="InterPro" id="IPR053737">
    <property type="entry name" value="Type_II_TA_Toxin"/>
</dbReference>
<organism evidence="2 3">
    <name type="scientific">Candidatus Amunia macphersoniae</name>
    <dbReference type="NCBI Taxonomy" id="3127014"/>
    <lineage>
        <taxon>Bacteria</taxon>
        <taxon>Bacillati</taxon>
        <taxon>Candidatus Dormiibacterota</taxon>
        <taxon>Candidatus Dormibacteria</taxon>
        <taxon>Candidatus Aeolococcales</taxon>
        <taxon>Candidatus Aeolococcaceae</taxon>
        <taxon>Candidatus Amunia</taxon>
    </lineage>
</organism>
<dbReference type="PANTHER" id="PTHR39426">
    <property type="entry name" value="HOMOLOGY TO DEATH-ON-CURING PROTEIN OF PHAGE P1"/>
    <property type="match status" value="1"/>
</dbReference>
<dbReference type="Proteomes" id="UP000614410">
    <property type="component" value="Unassembled WGS sequence"/>
</dbReference>
<dbReference type="Pfam" id="PF02661">
    <property type="entry name" value="Fic"/>
    <property type="match status" value="1"/>
</dbReference>
<evidence type="ECO:0000313" key="3">
    <source>
        <dbReference type="Proteomes" id="UP000614410"/>
    </source>
</evidence>
<feature type="domain" description="Fido" evidence="1">
    <location>
        <begin position="7"/>
        <end position="121"/>
    </location>
</feature>
<comment type="caution">
    <text evidence="2">The sequence shown here is derived from an EMBL/GenBank/DDBJ whole genome shotgun (WGS) entry which is preliminary data.</text>
</comment>
<dbReference type="PROSITE" id="PS51459">
    <property type="entry name" value="FIDO"/>
    <property type="match status" value="1"/>
</dbReference>
<accession>A0A934NIK7</accession>
<evidence type="ECO:0000259" key="1">
    <source>
        <dbReference type="PROSITE" id="PS51459"/>
    </source>
</evidence>
<dbReference type="AlphaFoldDB" id="A0A934NIK7"/>
<dbReference type="Gene3D" id="1.20.120.1870">
    <property type="entry name" value="Fic/DOC protein, Fido domain"/>
    <property type="match status" value="1"/>
</dbReference>
<dbReference type="GO" id="GO:0016301">
    <property type="term" value="F:kinase activity"/>
    <property type="evidence" value="ECO:0007669"/>
    <property type="project" value="InterPro"/>
</dbReference>
<dbReference type="EMBL" id="JAEKNN010000008">
    <property type="protein sequence ID" value="MBJ7608154.1"/>
    <property type="molecule type" value="Genomic_DNA"/>
</dbReference>
<evidence type="ECO:0000313" key="2">
    <source>
        <dbReference type="EMBL" id="MBJ7608154.1"/>
    </source>
</evidence>
<reference evidence="2 3" key="1">
    <citation type="submission" date="2020-10" db="EMBL/GenBank/DDBJ databases">
        <title>Ca. Dormibacterota MAGs.</title>
        <authorList>
            <person name="Montgomery K."/>
        </authorList>
    </citation>
    <scope>NUCLEOTIDE SEQUENCE [LARGE SCALE GENOMIC DNA]</scope>
    <source>
        <strain evidence="2">Mitchell_Peninsula_5</strain>
    </source>
</reference>